<dbReference type="GO" id="GO:0005829">
    <property type="term" value="C:cytosol"/>
    <property type="evidence" value="ECO:0007669"/>
    <property type="project" value="TreeGrafter"/>
</dbReference>
<comment type="caution">
    <text evidence="12">The sequence shown here is derived from an EMBL/GenBank/DDBJ whole genome shotgun (WGS) entry which is preliminary data.</text>
</comment>
<evidence type="ECO:0000256" key="7">
    <source>
        <dbReference type="ARBA" id="ARBA00023163"/>
    </source>
</evidence>
<dbReference type="Pfam" id="PF00486">
    <property type="entry name" value="Trans_reg_C"/>
    <property type="match status" value="1"/>
</dbReference>
<evidence type="ECO:0000256" key="6">
    <source>
        <dbReference type="ARBA" id="ARBA00023125"/>
    </source>
</evidence>
<feature type="DNA-binding region" description="OmpR/PhoB-type" evidence="9">
    <location>
        <begin position="134"/>
        <end position="233"/>
    </location>
</feature>
<dbReference type="SMART" id="SM00448">
    <property type="entry name" value="REC"/>
    <property type="match status" value="1"/>
</dbReference>
<feature type="domain" description="Response regulatory" evidence="10">
    <location>
        <begin position="6"/>
        <end position="119"/>
    </location>
</feature>
<keyword evidence="2" id="KW-0963">Cytoplasm</keyword>
<evidence type="ECO:0000313" key="13">
    <source>
        <dbReference type="Proteomes" id="UP000590740"/>
    </source>
</evidence>
<evidence type="ECO:0000256" key="2">
    <source>
        <dbReference type="ARBA" id="ARBA00022490"/>
    </source>
</evidence>
<keyword evidence="3 8" id="KW-0597">Phosphoprotein</keyword>
<evidence type="ECO:0000313" key="12">
    <source>
        <dbReference type="EMBL" id="MBB5035117.1"/>
    </source>
</evidence>
<dbReference type="AlphaFoldDB" id="A0A7W8DMD6"/>
<organism evidence="12 13">
    <name type="scientific">Prosthecobacter vanneervenii</name>
    <dbReference type="NCBI Taxonomy" id="48466"/>
    <lineage>
        <taxon>Bacteria</taxon>
        <taxon>Pseudomonadati</taxon>
        <taxon>Verrucomicrobiota</taxon>
        <taxon>Verrucomicrobiia</taxon>
        <taxon>Verrucomicrobiales</taxon>
        <taxon>Verrucomicrobiaceae</taxon>
        <taxon>Prosthecobacter</taxon>
    </lineage>
</organism>
<evidence type="ECO:0000256" key="8">
    <source>
        <dbReference type="PROSITE-ProRule" id="PRU00169"/>
    </source>
</evidence>
<dbReference type="GO" id="GO:0006355">
    <property type="term" value="P:regulation of DNA-templated transcription"/>
    <property type="evidence" value="ECO:0007669"/>
    <property type="project" value="InterPro"/>
</dbReference>
<keyword evidence="13" id="KW-1185">Reference proteome</keyword>
<dbReference type="SMART" id="SM00862">
    <property type="entry name" value="Trans_reg_C"/>
    <property type="match status" value="1"/>
</dbReference>
<dbReference type="Gene3D" id="1.10.10.10">
    <property type="entry name" value="Winged helix-like DNA-binding domain superfamily/Winged helix DNA-binding domain"/>
    <property type="match status" value="1"/>
</dbReference>
<dbReference type="CDD" id="cd00383">
    <property type="entry name" value="trans_reg_C"/>
    <property type="match status" value="1"/>
</dbReference>
<evidence type="ECO:0000256" key="4">
    <source>
        <dbReference type="ARBA" id="ARBA00023012"/>
    </source>
</evidence>
<gene>
    <name evidence="12" type="ORF">HNQ65_004725</name>
</gene>
<dbReference type="InterPro" id="IPR016032">
    <property type="entry name" value="Sig_transdc_resp-reg_C-effctor"/>
</dbReference>
<evidence type="ECO:0000256" key="1">
    <source>
        <dbReference type="ARBA" id="ARBA00004496"/>
    </source>
</evidence>
<dbReference type="InterPro" id="IPR058124">
    <property type="entry name" value="CpxR-like_REC"/>
</dbReference>
<protein>
    <submittedName>
        <fullName evidence="12">DNA-binding response OmpR family regulator</fullName>
    </submittedName>
</protein>
<dbReference type="PROSITE" id="PS50110">
    <property type="entry name" value="RESPONSE_REGULATORY"/>
    <property type="match status" value="1"/>
</dbReference>
<keyword evidence="6 9" id="KW-0238">DNA-binding</keyword>
<evidence type="ECO:0000259" key="10">
    <source>
        <dbReference type="PROSITE" id="PS50110"/>
    </source>
</evidence>
<dbReference type="InterPro" id="IPR001867">
    <property type="entry name" value="OmpR/PhoB-type_DNA-bd"/>
</dbReference>
<dbReference type="PANTHER" id="PTHR48111:SF39">
    <property type="entry name" value="TRANSCRIPTIONAL REGULATORY PROTEIN CPXR"/>
    <property type="match status" value="1"/>
</dbReference>
<proteinExistence type="predicted"/>
<comment type="subcellular location">
    <subcellularLocation>
        <location evidence="1">Cytoplasm</location>
    </subcellularLocation>
</comment>
<accession>A0A7W8DMD6</accession>
<dbReference type="CDD" id="cd17623">
    <property type="entry name" value="REC_OmpR_CpxR"/>
    <property type="match status" value="1"/>
</dbReference>
<dbReference type="RefSeq" id="WP_184343579.1">
    <property type="nucleotide sequence ID" value="NZ_JACHIG010000013.1"/>
</dbReference>
<dbReference type="SUPFAM" id="SSF52172">
    <property type="entry name" value="CheY-like"/>
    <property type="match status" value="1"/>
</dbReference>
<evidence type="ECO:0000256" key="9">
    <source>
        <dbReference type="PROSITE-ProRule" id="PRU01091"/>
    </source>
</evidence>
<name>A0A7W8DMD6_9BACT</name>
<keyword evidence="4" id="KW-0902">Two-component regulatory system</keyword>
<dbReference type="PANTHER" id="PTHR48111">
    <property type="entry name" value="REGULATOR OF RPOS"/>
    <property type="match status" value="1"/>
</dbReference>
<sequence>MPQATRILVIDDDTELSQLVADYLKPMGFEVECEHEGNSGAERATSEPWNAIILDVMMPGCDGFEVLRRIRAKTKVPVMMLTGRGEEVDRIVGLELGADDYLPKTFSSRELLARLRAVLRRSGWVAESSPQAPMKEIVVGPLRINADSHAVVLGDSPLDLTPAEFGLLLSLANAHGRVRTREQLIEDVADREWDVFDRAIDMHISTLRRKLGDDPKNPQFIKTVRGFGYQLVTPNR</sequence>
<dbReference type="GO" id="GO:0000976">
    <property type="term" value="F:transcription cis-regulatory region binding"/>
    <property type="evidence" value="ECO:0007669"/>
    <property type="project" value="TreeGrafter"/>
</dbReference>
<dbReference type="GO" id="GO:0032993">
    <property type="term" value="C:protein-DNA complex"/>
    <property type="evidence" value="ECO:0007669"/>
    <property type="project" value="TreeGrafter"/>
</dbReference>
<dbReference type="Pfam" id="PF00072">
    <property type="entry name" value="Response_reg"/>
    <property type="match status" value="1"/>
</dbReference>
<dbReference type="PROSITE" id="PS51755">
    <property type="entry name" value="OMPR_PHOB"/>
    <property type="match status" value="1"/>
</dbReference>
<dbReference type="GO" id="GO:0000156">
    <property type="term" value="F:phosphorelay response regulator activity"/>
    <property type="evidence" value="ECO:0007669"/>
    <property type="project" value="TreeGrafter"/>
</dbReference>
<dbReference type="InterPro" id="IPR036388">
    <property type="entry name" value="WH-like_DNA-bd_sf"/>
</dbReference>
<dbReference type="SUPFAM" id="SSF46894">
    <property type="entry name" value="C-terminal effector domain of the bipartite response regulators"/>
    <property type="match status" value="1"/>
</dbReference>
<dbReference type="InterPro" id="IPR011006">
    <property type="entry name" value="CheY-like_superfamily"/>
</dbReference>
<feature type="domain" description="OmpR/PhoB-type" evidence="11">
    <location>
        <begin position="134"/>
        <end position="233"/>
    </location>
</feature>
<evidence type="ECO:0000259" key="11">
    <source>
        <dbReference type="PROSITE" id="PS51755"/>
    </source>
</evidence>
<dbReference type="InterPro" id="IPR039420">
    <property type="entry name" value="WalR-like"/>
</dbReference>
<keyword evidence="5" id="KW-0805">Transcription regulation</keyword>
<keyword evidence="7" id="KW-0804">Transcription</keyword>
<evidence type="ECO:0000256" key="3">
    <source>
        <dbReference type="ARBA" id="ARBA00022553"/>
    </source>
</evidence>
<dbReference type="Gene3D" id="3.40.50.2300">
    <property type="match status" value="1"/>
</dbReference>
<dbReference type="FunFam" id="3.40.50.2300:FF:000001">
    <property type="entry name" value="DNA-binding response regulator PhoB"/>
    <property type="match status" value="1"/>
</dbReference>
<dbReference type="EMBL" id="JACHIG010000013">
    <property type="protein sequence ID" value="MBB5035117.1"/>
    <property type="molecule type" value="Genomic_DNA"/>
</dbReference>
<evidence type="ECO:0000256" key="5">
    <source>
        <dbReference type="ARBA" id="ARBA00023015"/>
    </source>
</evidence>
<dbReference type="Gene3D" id="6.10.250.690">
    <property type="match status" value="1"/>
</dbReference>
<reference evidence="12 13" key="1">
    <citation type="submission" date="2020-08" db="EMBL/GenBank/DDBJ databases">
        <title>Genomic Encyclopedia of Type Strains, Phase IV (KMG-IV): sequencing the most valuable type-strain genomes for metagenomic binning, comparative biology and taxonomic classification.</title>
        <authorList>
            <person name="Goeker M."/>
        </authorList>
    </citation>
    <scope>NUCLEOTIDE SEQUENCE [LARGE SCALE GENOMIC DNA]</scope>
    <source>
        <strain evidence="12 13">DSM 12252</strain>
    </source>
</reference>
<dbReference type="Proteomes" id="UP000590740">
    <property type="component" value="Unassembled WGS sequence"/>
</dbReference>
<feature type="modified residue" description="4-aspartylphosphate" evidence="8">
    <location>
        <position position="55"/>
    </location>
</feature>
<dbReference type="InterPro" id="IPR001789">
    <property type="entry name" value="Sig_transdc_resp-reg_receiver"/>
</dbReference>